<evidence type="ECO:0000313" key="15">
    <source>
        <dbReference type="Proteomes" id="UP000006135"/>
    </source>
</evidence>
<proteinExistence type="inferred from homology"/>
<dbReference type="PANTHER" id="PTHR10920">
    <property type="entry name" value="RIBOSOMAL RNA METHYLTRANSFERASE"/>
    <property type="match status" value="1"/>
</dbReference>
<evidence type="ECO:0000256" key="7">
    <source>
        <dbReference type="ARBA" id="ARBA00041129"/>
    </source>
</evidence>
<dbReference type="GO" id="GO:0051301">
    <property type="term" value="P:cell division"/>
    <property type="evidence" value="ECO:0007669"/>
    <property type="project" value="UniProtKB-KW"/>
</dbReference>
<evidence type="ECO:0000256" key="10">
    <source>
        <dbReference type="ARBA" id="ARBA00048970"/>
    </source>
</evidence>
<organism evidence="14 15">
    <name type="scientific">Acidithiobacillus caldus (strain SM-1)</name>
    <dbReference type="NCBI Taxonomy" id="990288"/>
    <lineage>
        <taxon>Bacteria</taxon>
        <taxon>Pseudomonadati</taxon>
        <taxon>Pseudomonadota</taxon>
        <taxon>Acidithiobacillia</taxon>
        <taxon>Acidithiobacillales</taxon>
        <taxon>Acidithiobacillaceae</taxon>
        <taxon>Acidithiobacillus</taxon>
    </lineage>
</organism>
<keyword evidence="3 11" id="KW-0808">Transferase</keyword>
<keyword evidence="11" id="KW-0963">Cytoplasm</keyword>
<keyword evidence="1 11" id="KW-0698">rRNA processing</keyword>
<feature type="active site" description="Proton acceptor" evidence="11 12">
    <location>
        <position position="186"/>
    </location>
</feature>
<keyword evidence="14" id="KW-0132">Cell division</keyword>
<comment type="subcellular location">
    <subcellularLocation>
        <location evidence="11">Cytoplasm</location>
    </subcellularLocation>
</comment>
<dbReference type="Pfam" id="PF01728">
    <property type="entry name" value="FtsJ"/>
    <property type="match status" value="1"/>
</dbReference>
<dbReference type="GO" id="GO:0005737">
    <property type="term" value="C:cytoplasm"/>
    <property type="evidence" value="ECO:0007669"/>
    <property type="project" value="UniProtKB-SubCell"/>
</dbReference>
<feature type="binding site" evidence="11">
    <location>
        <position position="146"/>
    </location>
    <ligand>
        <name>S-adenosyl-L-methionine</name>
        <dbReference type="ChEBI" id="CHEBI:59789"/>
    </ligand>
</feature>
<dbReference type="EMBL" id="CP002573">
    <property type="protein sequence ID" value="AEK57074.1"/>
    <property type="molecule type" value="Genomic_DNA"/>
</dbReference>
<evidence type="ECO:0000256" key="4">
    <source>
        <dbReference type="ARBA" id="ARBA00022691"/>
    </source>
</evidence>
<feature type="binding site" evidence="11">
    <location>
        <position position="106"/>
    </location>
    <ligand>
        <name>S-adenosyl-L-methionine</name>
        <dbReference type="ChEBI" id="CHEBI:59789"/>
    </ligand>
</feature>
<comment type="similarity">
    <text evidence="11">Belongs to the class I-like SAM-binding methyltransferase superfamily. RNA methyltransferase RlmE family.</text>
</comment>
<dbReference type="HOGENOM" id="CLU_009422_4_0_6"/>
<dbReference type="KEGG" id="acu:Atc_0423"/>
<protein>
    <recommendedName>
        <fullName evidence="7 11">Ribosomal RNA large subunit methyltransferase E</fullName>
        <ecNumber evidence="6 11">2.1.1.166</ecNumber>
    </recommendedName>
    <alternativeName>
        <fullName evidence="9 11">23S rRNA Um2552 methyltransferase</fullName>
    </alternativeName>
    <alternativeName>
        <fullName evidence="8 11">rRNA (uridine-2'-O-)-methyltransferase</fullName>
    </alternativeName>
</protein>
<evidence type="ECO:0000256" key="12">
    <source>
        <dbReference type="PIRSR" id="PIRSR005461-1"/>
    </source>
</evidence>
<evidence type="ECO:0000256" key="6">
    <source>
        <dbReference type="ARBA" id="ARBA00038861"/>
    </source>
</evidence>
<keyword evidence="14" id="KW-0131">Cell cycle</keyword>
<dbReference type="Gene3D" id="3.40.50.150">
    <property type="entry name" value="Vaccinia Virus protein VP39"/>
    <property type="match status" value="1"/>
</dbReference>
<dbReference type="PANTHER" id="PTHR10920:SF18">
    <property type="entry name" value="RRNA METHYLTRANSFERASE 2, MITOCHONDRIAL"/>
    <property type="match status" value="1"/>
</dbReference>
<name>F9ZSU2_ACICS</name>
<dbReference type="AlphaFoldDB" id="F9ZSU2"/>
<comment type="function">
    <text evidence="5 11">Specifically methylates the uridine in position 2552 of 23S rRNA at the 2'-O position of the ribose in the fully assembled 50S ribosomal subunit.</text>
</comment>
<keyword evidence="15" id="KW-1185">Reference proteome</keyword>
<dbReference type="InterPro" id="IPR050082">
    <property type="entry name" value="RNA_methyltr_RlmE"/>
</dbReference>
<keyword evidence="4 11" id="KW-0949">S-adenosyl-L-methionine</keyword>
<dbReference type="EC" id="2.1.1.166" evidence="6 11"/>
<evidence type="ECO:0000313" key="14">
    <source>
        <dbReference type="EMBL" id="AEK57074.1"/>
    </source>
</evidence>
<dbReference type="PIRSF" id="PIRSF005461">
    <property type="entry name" value="23S_rRNA_mtase"/>
    <property type="match status" value="1"/>
</dbReference>
<gene>
    <name evidence="11" type="primary">rlmE</name>
    <name evidence="11" type="synonym">ftsJ</name>
    <name evidence="11" type="synonym">rrmJ</name>
    <name evidence="14" type="ordered locus">Atc_0423</name>
</gene>
<accession>F9ZSU2</accession>
<keyword evidence="2 11" id="KW-0489">Methyltransferase</keyword>
<evidence type="ECO:0000256" key="1">
    <source>
        <dbReference type="ARBA" id="ARBA00022552"/>
    </source>
</evidence>
<feature type="binding site" evidence="11">
    <location>
        <position position="86"/>
    </location>
    <ligand>
        <name>S-adenosyl-L-methionine</name>
        <dbReference type="ChEBI" id="CHEBI:59789"/>
    </ligand>
</feature>
<reference evidence="14 15" key="1">
    <citation type="journal article" date="2011" name="J. Genet. Genomics">
        <title>Unraveling the Acidithiobacillus caldus complete genome and its central metabolisms for carbon assimilation.</title>
        <authorList>
            <person name="You X.Y."/>
            <person name="Guo X."/>
            <person name="Zheng H.J."/>
            <person name="Zhang M.J."/>
            <person name="Liu L.J."/>
            <person name="Zhu Y.Q."/>
            <person name="Zhu B."/>
            <person name="Wang S.Y."/>
            <person name="Zhao G.P."/>
            <person name="Poetsch A."/>
            <person name="Jiang C.Y."/>
            <person name="Liu S.J."/>
        </authorList>
    </citation>
    <scope>NUCLEOTIDE SEQUENCE [LARGE SCALE GENOMIC DNA]</scope>
    <source>
        <strain evidence="14 15">SM-1</strain>
    </source>
</reference>
<dbReference type="STRING" id="990288.Atc_0423"/>
<dbReference type="HAMAP" id="MF_01547">
    <property type="entry name" value="RNA_methyltr_E"/>
    <property type="match status" value="1"/>
</dbReference>
<evidence type="ECO:0000256" key="9">
    <source>
        <dbReference type="ARBA" id="ARBA00042745"/>
    </source>
</evidence>
<dbReference type="InterPro" id="IPR002877">
    <property type="entry name" value="RNA_MeTrfase_FtsJ_dom"/>
</dbReference>
<feature type="domain" description="Ribosomal RNA methyltransferase FtsJ" evidence="13">
    <location>
        <begin position="54"/>
        <end position="229"/>
    </location>
</feature>
<evidence type="ECO:0000259" key="13">
    <source>
        <dbReference type="Pfam" id="PF01728"/>
    </source>
</evidence>
<dbReference type="InterPro" id="IPR029063">
    <property type="entry name" value="SAM-dependent_MTases_sf"/>
</dbReference>
<sequence length="233" mass="25476">MSVESVRPSLRVVKVAGLGVLSWGEPVARSKSSKQWLREHFQDPFVQRAAREGYRSRASYKLLEIQEKDGLLRRGQRVLDLGAAPGGWTQVAAAIVGSEGRIVAVDRLAMDPVPGALVIQGDIYDEAVIAQCRAAFPEGVDLILSDMAPNLSGIASADQARAVALCELALDLAREWLVPGGKLLMKVFMGAGAQELRRELQGSFRRIVVRKPEASRARSAEQYWLALDYRPPS</sequence>
<comment type="catalytic activity">
    <reaction evidence="10 11">
        <text>uridine(2552) in 23S rRNA + S-adenosyl-L-methionine = 2'-O-methyluridine(2552) in 23S rRNA + S-adenosyl-L-homocysteine + H(+)</text>
        <dbReference type="Rhea" id="RHEA:42720"/>
        <dbReference type="Rhea" id="RHEA-COMP:10202"/>
        <dbReference type="Rhea" id="RHEA-COMP:10203"/>
        <dbReference type="ChEBI" id="CHEBI:15378"/>
        <dbReference type="ChEBI" id="CHEBI:57856"/>
        <dbReference type="ChEBI" id="CHEBI:59789"/>
        <dbReference type="ChEBI" id="CHEBI:65315"/>
        <dbReference type="ChEBI" id="CHEBI:74478"/>
        <dbReference type="EC" id="2.1.1.166"/>
    </reaction>
</comment>
<evidence type="ECO:0000256" key="3">
    <source>
        <dbReference type="ARBA" id="ARBA00022679"/>
    </source>
</evidence>
<dbReference type="InterPro" id="IPR015507">
    <property type="entry name" value="rRNA-MeTfrase_E"/>
</dbReference>
<feature type="binding site" evidence="11">
    <location>
        <position position="122"/>
    </location>
    <ligand>
        <name>S-adenosyl-L-methionine</name>
        <dbReference type="ChEBI" id="CHEBI:59789"/>
    </ligand>
</feature>
<dbReference type="Proteomes" id="UP000006135">
    <property type="component" value="Chromosome"/>
</dbReference>
<evidence type="ECO:0000256" key="5">
    <source>
        <dbReference type="ARBA" id="ARBA00037569"/>
    </source>
</evidence>
<dbReference type="GO" id="GO:0008650">
    <property type="term" value="F:rRNA (uridine-2'-O-)-methyltransferase activity"/>
    <property type="evidence" value="ECO:0007669"/>
    <property type="project" value="UniProtKB-UniRule"/>
</dbReference>
<evidence type="ECO:0000256" key="11">
    <source>
        <dbReference type="HAMAP-Rule" id="MF_01547"/>
    </source>
</evidence>
<evidence type="ECO:0000256" key="8">
    <source>
        <dbReference type="ARBA" id="ARBA00041995"/>
    </source>
</evidence>
<feature type="binding site" evidence="11">
    <location>
        <position position="88"/>
    </location>
    <ligand>
        <name>S-adenosyl-L-methionine</name>
        <dbReference type="ChEBI" id="CHEBI:59789"/>
    </ligand>
</feature>
<evidence type="ECO:0000256" key="2">
    <source>
        <dbReference type="ARBA" id="ARBA00022603"/>
    </source>
</evidence>
<dbReference type="SUPFAM" id="SSF53335">
    <property type="entry name" value="S-adenosyl-L-methionine-dependent methyltransferases"/>
    <property type="match status" value="1"/>
</dbReference>